<evidence type="ECO:0000313" key="5">
    <source>
        <dbReference type="EMBL" id="GME78109.1"/>
    </source>
</evidence>
<dbReference type="Pfam" id="PF18262">
    <property type="entry name" value="PhetRS_B1"/>
    <property type="match status" value="1"/>
</dbReference>
<dbReference type="GO" id="GO:0004826">
    <property type="term" value="F:phenylalanine-tRNA ligase activity"/>
    <property type="evidence" value="ECO:0007669"/>
    <property type="project" value="UniProtKB-EC"/>
</dbReference>
<name>A0A9W6WJN1_AMBMO</name>
<gene>
    <name evidence="5" type="ORF">Amon01_000975600</name>
</gene>
<dbReference type="SUPFAM" id="SSF46955">
    <property type="entry name" value="Putative DNA-binding domain"/>
    <property type="match status" value="1"/>
</dbReference>
<dbReference type="InterPro" id="IPR045060">
    <property type="entry name" value="Phe-tRNA-ligase_IIc_bsu"/>
</dbReference>
<comment type="caution">
    <text evidence="5">The sequence shown here is derived from an EMBL/GenBank/DDBJ whole genome shotgun (WGS) entry which is preliminary data.</text>
</comment>
<evidence type="ECO:0000259" key="4">
    <source>
        <dbReference type="Pfam" id="PF18262"/>
    </source>
</evidence>
<organism evidence="5 6">
    <name type="scientific">Ambrosiozyma monospora</name>
    <name type="common">Yeast</name>
    <name type="synonym">Endomycopsis monosporus</name>
    <dbReference type="NCBI Taxonomy" id="43982"/>
    <lineage>
        <taxon>Eukaryota</taxon>
        <taxon>Fungi</taxon>
        <taxon>Dikarya</taxon>
        <taxon>Ascomycota</taxon>
        <taxon>Saccharomycotina</taxon>
        <taxon>Pichiomycetes</taxon>
        <taxon>Pichiales</taxon>
        <taxon>Pichiaceae</taxon>
        <taxon>Ambrosiozyma</taxon>
    </lineage>
</organism>
<comment type="catalytic activity">
    <reaction evidence="3">
        <text>tRNA(Phe) + L-phenylalanine + ATP = L-phenylalanyl-tRNA(Phe) + AMP + diphosphate + H(+)</text>
        <dbReference type="Rhea" id="RHEA:19413"/>
        <dbReference type="Rhea" id="RHEA-COMP:9668"/>
        <dbReference type="Rhea" id="RHEA-COMP:9699"/>
        <dbReference type="ChEBI" id="CHEBI:15378"/>
        <dbReference type="ChEBI" id="CHEBI:30616"/>
        <dbReference type="ChEBI" id="CHEBI:33019"/>
        <dbReference type="ChEBI" id="CHEBI:58095"/>
        <dbReference type="ChEBI" id="CHEBI:78442"/>
        <dbReference type="ChEBI" id="CHEBI:78531"/>
        <dbReference type="ChEBI" id="CHEBI:456215"/>
        <dbReference type="EC" id="6.1.1.20"/>
    </reaction>
</comment>
<dbReference type="FunFam" id="3.30.56.10:FF:000006">
    <property type="entry name" value="Phenylalanyl-tRNA synthetase subunit beta"/>
    <property type="match status" value="1"/>
</dbReference>
<evidence type="ECO:0000313" key="6">
    <source>
        <dbReference type="Proteomes" id="UP001165063"/>
    </source>
</evidence>
<evidence type="ECO:0000256" key="3">
    <source>
        <dbReference type="ARBA" id="ARBA00049255"/>
    </source>
</evidence>
<dbReference type="GO" id="GO:0009328">
    <property type="term" value="C:phenylalanine-tRNA ligase complex"/>
    <property type="evidence" value="ECO:0007669"/>
    <property type="project" value="TreeGrafter"/>
</dbReference>
<dbReference type="InterPro" id="IPR009061">
    <property type="entry name" value="DNA-bd_dom_put_sf"/>
</dbReference>
<evidence type="ECO:0000256" key="1">
    <source>
        <dbReference type="ARBA" id="ARBA00011209"/>
    </source>
</evidence>
<dbReference type="Gene3D" id="3.30.56.10">
    <property type="match status" value="1"/>
</dbReference>
<protein>
    <recommendedName>
        <fullName evidence="2">Phenylalanine--tRNA ligase beta subunit</fullName>
    </recommendedName>
</protein>
<accession>A0A9W6WJN1</accession>
<dbReference type="GO" id="GO:0006432">
    <property type="term" value="P:phenylalanyl-tRNA aminoacylation"/>
    <property type="evidence" value="ECO:0007669"/>
    <property type="project" value="InterPro"/>
</dbReference>
<sequence>MPTIAVDKEDLFNLLGKKYTNDEFDQLCFQFGIEVDEDTTEEVKGTDERPQLKIEIAANRYDMLCIEGIAQALNEYLDLMPVLPF</sequence>
<keyword evidence="6" id="KW-1185">Reference proteome</keyword>
<dbReference type="OrthoDB" id="1698572at2759"/>
<comment type="subunit">
    <text evidence="1">Tetramer of two alpha and two beta subunits.</text>
</comment>
<dbReference type="AlphaFoldDB" id="A0A9W6WJN1"/>
<dbReference type="EMBL" id="BSXU01012830">
    <property type="protein sequence ID" value="GME78109.1"/>
    <property type="molecule type" value="Genomic_DNA"/>
</dbReference>
<reference evidence="5" key="1">
    <citation type="submission" date="2023-04" db="EMBL/GenBank/DDBJ databases">
        <title>Ambrosiozyma monospora NBRC 1965.</title>
        <authorList>
            <person name="Ichikawa N."/>
            <person name="Sato H."/>
            <person name="Tonouchi N."/>
        </authorList>
    </citation>
    <scope>NUCLEOTIDE SEQUENCE</scope>
    <source>
        <strain evidence="5">NBRC 1965</strain>
    </source>
</reference>
<dbReference type="Proteomes" id="UP001165063">
    <property type="component" value="Unassembled WGS sequence"/>
</dbReference>
<evidence type="ECO:0000256" key="2">
    <source>
        <dbReference type="ARBA" id="ARBA00017032"/>
    </source>
</evidence>
<proteinExistence type="predicted"/>
<dbReference type="PANTHER" id="PTHR10947:SF0">
    <property type="entry name" value="PHENYLALANINE--TRNA LIGASE BETA SUBUNIT"/>
    <property type="match status" value="1"/>
</dbReference>
<dbReference type="PANTHER" id="PTHR10947">
    <property type="entry name" value="PHENYLALANYL-TRNA SYNTHETASE BETA CHAIN AND LEUCINE-RICH REPEAT-CONTAINING PROTEIN 47"/>
    <property type="match status" value="1"/>
</dbReference>
<feature type="domain" description="Phenylalanine--tRNA ligase beta subunit B1" evidence="4">
    <location>
        <begin position="1"/>
        <end position="78"/>
    </location>
</feature>
<dbReference type="InterPro" id="IPR040659">
    <property type="entry name" value="PhetRS_B1"/>
</dbReference>